<protein>
    <recommendedName>
        <fullName evidence="12 13">Phospho-N-acetylmuramoyl-pentapeptide-transferase</fullName>
        <ecNumber evidence="12 13">2.7.8.13</ecNumber>
    </recommendedName>
    <alternativeName>
        <fullName evidence="12">UDP-MurNAc-pentapeptide phosphotransferase</fullName>
    </alternativeName>
</protein>
<evidence type="ECO:0000256" key="6">
    <source>
        <dbReference type="ARBA" id="ARBA00022960"/>
    </source>
</evidence>
<keyword evidence="12 14" id="KW-0479">Metal-binding</keyword>
<evidence type="ECO:0000256" key="14">
    <source>
        <dbReference type="PIRSR" id="PIRSR600715-1"/>
    </source>
</evidence>
<comment type="pathway">
    <text evidence="12">Cell wall biogenesis; peptidoglycan biosynthesis.</text>
</comment>
<dbReference type="InterPro" id="IPR018480">
    <property type="entry name" value="PNAcMuramoyl-5peptid_Trfase_CS"/>
</dbReference>
<dbReference type="GO" id="GO:0005886">
    <property type="term" value="C:plasma membrane"/>
    <property type="evidence" value="ECO:0007669"/>
    <property type="project" value="UniProtKB-SubCell"/>
</dbReference>
<feature type="transmembrane region" description="Helical" evidence="12">
    <location>
        <begin position="174"/>
        <end position="192"/>
    </location>
</feature>
<dbReference type="NCBIfam" id="TIGR00445">
    <property type="entry name" value="mraY"/>
    <property type="match status" value="1"/>
</dbReference>
<keyword evidence="7 12" id="KW-0573">Peptidoglycan synthesis</keyword>
<dbReference type="PANTHER" id="PTHR22926:SF5">
    <property type="entry name" value="PHOSPHO-N-ACETYLMURAMOYL-PENTAPEPTIDE-TRANSFERASE HOMOLOG"/>
    <property type="match status" value="1"/>
</dbReference>
<evidence type="ECO:0000256" key="1">
    <source>
        <dbReference type="ARBA" id="ARBA00004141"/>
    </source>
</evidence>
<keyword evidence="12 14" id="KW-0460">Magnesium</keyword>
<evidence type="ECO:0000256" key="11">
    <source>
        <dbReference type="ARBA" id="ARBA00023316"/>
    </source>
</evidence>
<evidence type="ECO:0000256" key="9">
    <source>
        <dbReference type="ARBA" id="ARBA00023136"/>
    </source>
</evidence>
<keyword evidence="16" id="KW-1185">Reference proteome</keyword>
<feature type="transmembrane region" description="Helical" evidence="12">
    <location>
        <begin position="136"/>
        <end position="154"/>
    </location>
</feature>
<keyword evidence="5 12" id="KW-0812">Transmembrane</keyword>
<dbReference type="GO" id="GO:0008360">
    <property type="term" value="P:regulation of cell shape"/>
    <property type="evidence" value="ECO:0007669"/>
    <property type="project" value="UniProtKB-KW"/>
</dbReference>
<feature type="transmembrane region" description="Helical" evidence="12">
    <location>
        <begin position="204"/>
        <end position="223"/>
    </location>
</feature>
<evidence type="ECO:0000256" key="5">
    <source>
        <dbReference type="ARBA" id="ARBA00022692"/>
    </source>
</evidence>
<keyword evidence="9 12" id="KW-0472">Membrane</keyword>
<dbReference type="EC" id="2.7.8.13" evidence="12 13"/>
<dbReference type="GO" id="GO:0046872">
    <property type="term" value="F:metal ion binding"/>
    <property type="evidence" value="ECO:0007669"/>
    <property type="project" value="UniProtKB-KW"/>
</dbReference>
<dbReference type="RefSeq" id="WP_189581723.1">
    <property type="nucleotide sequence ID" value="NZ_BMYV01000001.1"/>
</dbReference>
<dbReference type="Pfam" id="PF00953">
    <property type="entry name" value="Glycos_transf_4"/>
    <property type="match status" value="1"/>
</dbReference>
<keyword evidence="6 12" id="KW-0133">Cell shape</keyword>
<dbReference type="Pfam" id="PF10555">
    <property type="entry name" value="MraY_sig1"/>
    <property type="match status" value="1"/>
</dbReference>
<feature type="binding site" evidence="14">
    <location>
        <position position="271"/>
    </location>
    <ligand>
        <name>Mg(2+)</name>
        <dbReference type="ChEBI" id="CHEBI:18420"/>
    </ligand>
</feature>
<feature type="transmembrane region" description="Helical" evidence="12">
    <location>
        <begin position="342"/>
        <end position="361"/>
    </location>
</feature>
<comment type="subcellular location">
    <subcellularLocation>
        <location evidence="12">Cell membrane</location>
        <topology evidence="12">Multi-pass membrane protein</topology>
    </subcellularLocation>
    <subcellularLocation>
        <location evidence="1">Membrane</location>
        <topology evidence="1">Multi-pass membrane protein</topology>
    </subcellularLocation>
</comment>
<keyword evidence="4 12" id="KW-0808">Transferase</keyword>
<evidence type="ECO:0000256" key="8">
    <source>
        <dbReference type="ARBA" id="ARBA00022989"/>
    </source>
</evidence>
<evidence type="ECO:0000256" key="12">
    <source>
        <dbReference type="HAMAP-Rule" id="MF_00038"/>
    </source>
</evidence>
<keyword evidence="8 12" id="KW-1133">Transmembrane helix</keyword>
<reference evidence="15 16" key="1">
    <citation type="journal article" date="2014" name="Int. J. Syst. Evol. Microbiol.">
        <title>Complete genome sequence of Corynebacterium casei LMG S-19264T (=DSM 44701T), isolated from a smear-ripened cheese.</title>
        <authorList>
            <consortium name="US DOE Joint Genome Institute (JGI-PGF)"/>
            <person name="Walter F."/>
            <person name="Albersmeier A."/>
            <person name="Kalinowski J."/>
            <person name="Ruckert C."/>
        </authorList>
    </citation>
    <scope>NUCLEOTIDE SEQUENCE [LARGE SCALE GENOMIC DNA]</scope>
    <source>
        <strain evidence="15 16">KCTC 23968</strain>
    </source>
</reference>
<feature type="binding site" evidence="14">
    <location>
        <position position="196"/>
    </location>
    <ligand>
        <name>Mg(2+)</name>
        <dbReference type="ChEBI" id="CHEBI:18420"/>
    </ligand>
</feature>
<keyword evidence="12" id="KW-1003">Cell membrane</keyword>
<proteinExistence type="inferred from homology"/>
<dbReference type="EMBL" id="BMYV01000001">
    <property type="protein sequence ID" value="GGX60951.1"/>
    <property type="molecule type" value="Genomic_DNA"/>
</dbReference>
<comment type="caution">
    <text evidence="15">The sequence shown here is derived from an EMBL/GenBank/DDBJ whole genome shotgun (WGS) entry which is preliminary data.</text>
</comment>
<comment type="catalytic activity">
    <reaction evidence="12">
        <text>UDP-N-acetyl-alpha-D-muramoyl-L-alanyl-gamma-D-glutamyl-meso-2,6-diaminopimeloyl-D-alanyl-D-alanine + di-trans,octa-cis-undecaprenyl phosphate = di-trans,octa-cis-undecaprenyl diphospho-N-acetyl-alpha-D-muramoyl-L-alanyl-D-glutamyl-meso-2,6-diaminopimeloyl-D-alanyl-D-alanine + UMP</text>
        <dbReference type="Rhea" id="RHEA:28386"/>
        <dbReference type="ChEBI" id="CHEBI:57865"/>
        <dbReference type="ChEBI" id="CHEBI:60392"/>
        <dbReference type="ChEBI" id="CHEBI:61386"/>
        <dbReference type="ChEBI" id="CHEBI:61387"/>
        <dbReference type="EC" id="2.7.8.13"/>
    </reaction>
</comment>
<accession>A0A918KFW6</accession>
<feature type="transmembrane region" description="Helical" evidence="12">
    <location>
        <begin position="292"/>
        <end position="315"/>
    </location>
</feature>
<dbReference type="CDD" id="cd06852">
    <property type="entry name" value="GT_MraY"/>
    <property type="match status" value="1"/>
</dbReference>
<dbReference type="PROSITE" id="PS01348">
    <property type="entry name" value="MRAY_2"/>
    <property type="match status" value="1"/>
</dbReference>
<keyword evidence="11 12" id="KW-0961">Cell wall biogenesis/degradation</keyword>
<evidence type="ECO:0000256" key="7">
    <source>
        <dbReference type="ARBA" id="ARBA00022984"/>
    </source>
</evidence>
<dbReference type="Proteomes" id="UP000600865">
    <property type="component" value="Unassembled WGS sequence"/>
</dbReference>
<evidence type="ECO:0000313" key="15">
    <source>
        <dbReference type="EMBL" id="GGX60951.1"/>
    </source>
</evidence>
<dbReference type="GO" id="GO:0051301">
    <property type="term" value="P:cell division"/>
    <property type="evidence" value="ECO:0007669"/>
    <property type="project" value="UniProtKB-KW"/>
</dbReference>
<comment type="similarity">
    <text evidence="2 12">Belongs to the glycosyltransferase 4 family. MraY subfamily.</text>
</comment>
<evidence type="ECO:0000256" key="2">
    <source>
        <dbReference type="ARBA" id="ARBA00005583"/>
    </source>
</evidence>
<evidence type="ECO:0000256" key="13">
    <source>
        <dbReference type="NCBIfam" id="TIGR00445"/>
    </source>
</evidence>
<dbReference type="HAMAP" id="MF_00038">
    <property type="entry name" value="MraY"/>
    <property type="match status" value="1"/>
</dbReference>
<dbReference type="AlphaFoldDB" id="A0A918KFW6"/>
<feature type="transmembrane region" description="Helical" evidence="12">
    <location>
        <begin position="267"/>
        <end position="286"/>
    </location>
</feature>
<keyword evidence="3 12" id="KW-0132">Cell division</keyword>
<evidence type="ECO:0000256" key="10">
    <source>
        <dbReference type="ARBA" id="ARBA00023306"/>
    </source>
</evidence>
<organism evidence="15 16">
    <name type="scientific">Litorimonas cladophorae</name>
    <dbReference type="NCBI Taxonomy" id="1220491"/>
    <lineage>
        <taxon>Bacteria</taxon>
        <taxon>Pseudomonadati</taxon>
        <taxon>Pseudomonadota</taxon>
        <taxon>Alphaproteobacteria</taxon>
        <taxon>Maricaulales</taxon>
        <taxon>Robiginitomaculaceae</taxon>
    </lineage>
</organism>
<feature type="transmembrane region" description="Helical" evidence="12">
    <location>
        <begin position="20"/>
        <end position="41"/>
    </location>
</feature>
<dbReference type="GO" id="GO:0008963">
    <property type="term" value="F:phospho-N-acetylmuramoyl-pentapeptide-transferase activity"/>
    <property type="evidence" value="ECO:0007669"/>
    <property type="project" value="UniProtKB-UniRule"/>
</dbReference>
<evidence type="ECO:0000256" key="4">
    <source>
        <dbReference type="ARBA" id="ARBA00022679"/>
    </source>
</evidence>
<feature type="transmembrane region" description="Helical" evidence="12">
    <location>
        <begin position="99"/>
        <end position="116"/>
    </location>
</feature>
<dbReference type="InterPro" id="IPR000715">
    <property type="entry name" value="Glycosyl_transferase_4"/>
</dbReference>
<name>A0A918KFW6_9PROT</name>
<dbReference type="PROSITE" id="PS01347">
    <property type="entry name" value="MRAY_1"/>
    <property type="match status" value="1"/>
</dbReference>
<dbReference type="PANTHER" id="PTHR22926">
    <property type="entry name" value="PHOSPHO-N-ACETYLMURAMOYL-PENTAPEPTIDE-TRANSFERASE"/>
    <property type="match status" value="1"/>
</dbReference>
<keyword evidence="10 12" id="KW-0131">Cell cycle</keyword>
<evidence type="ECO:0000313" key="16">
    <source>
        <dbReference type="Proteomes" id="UP000600865"/>
    </source>
</evidence>
<feature type="transmembrane region" description="Helical" evidence="12">
    <location>
        <begin position="76"/>
        <end position="93"/>
    </location>
</feature>
<gene>
    <name evidence="12 15" type="primary">mraY</name>
    <name evidence="15" type="ORF">GCM10011309_08480</name>
</gene>
<comment type="function">
    <text evidence="12">Catalyzes the initial step of the lipid cycle reactions in the biosynthesis of the cell wall peptidoglycan: transfers peptidoglycan precursor phospho-MurNAc-pentapeptide from UDP-MurNAc-pentapeptide onto the lipid carrier undecaprenyl phosphate, yielding undecaprenyl-pyrophosphoryl-MurNAc-pentapeptide, known as lipid I.</text>
</comment>
<evidence type="ECO:0000256" key="3">
    <source>
        <dbReference type="ARBA" id="ARBA00022618"/>
    </source>
</evidence>
<dbReference type="InterPro" id="IPR003524">
    <property type="entry name" value="PNAcMuramoyl-5peptid_Trfase"/>
</dbReference>
<dbReference type="GO" id="GO:0009252">
    <property type="term" value="P:peptidoglycan biosynthetic process"/>
    <property type="evidence" value="ECO:0007669"/>
    <property type="project" value="UniProtKB-UniRule"/>
</dbReference>
<dbReference type="GO" id="GO:0071555">
    <property type="term" value="P:cell wall organization"/>
    <property type="evidence" value="ECO:0007669"/>
    <property type="project" value="UniProtKB-KW"/>
</dbReference>
<feature type="transmembrane region" description="Helical" evidence="12">
    <location>
        <begin position="243"/>
        <end position="260"/>
    </location>
</feature>
<comment type="cofactor">
    <cofactor evidence="12 14">
        <name>Mg(2+)</name>
        <dbReference type="ChEBI" id="CHEBI:18420"/>
    </cofactor>
</comment>
<sequence>MLYEWLAPMGDEFQLFNLFNYITFRVGGALMTSLIIFFLFGEKMINALRARQGKGQPIREDGPEGHIIKKAGTPTMGGLMILLAVVISTLLWADLSNPFLWVVVFVTVGFGVIGFYDDYLKVSRQSHKGFSGKIRLILEFGIAAIAVWVLTTAFPQGDDFATGLAIPLLKNFTINLGIFFIPFGCLVVVGTANAVNLTDGLDGLAIVPVMIACMSLAFIAYLVGNFIFSNYLGVPHIPGSAEITIFLGAIIGASLGFLWYNAPPAMVFMGDTGSLALGGALGVTAVAVKHEIVLAIIGGLFVLEAVSVIVQVASFKLTGKRVFRMAPIHHHFEKKGWEEPTIVIRFWIIAIILALIGLSTLKLR</sequence>